<dbReference type="FunFam" id="3.20.20.300:FF:000005">
    <property type="entry name" value="Periplasmic beta-glucosidase"/>
    <property type="match status" value="1"/>
</dbReference>
<evidence type="ECO:0000256" key="4">
    <source>
        <dbReference type="ARBA" id="ARBA00022729"/>
    </source>
</evidence>
<evidence type="ECO:0000313" key="10">
    <source>
        <dbReference type="Proteomes" id="UP000244677"/>
    </source>
</evidence>
<name>A0A2S1LSV2_9FLAO</name>
<dbReference type="InterPro" id="IPR001764">
    <property type="entry name" value="Glyco_hydro_3_N"/>
</dbReference>
<reference evidence="9 10" key="1">
    <citation type="submission" date="2017-04" db="EMBL/GenBank/DDBJ databases">
        <title>Complete genome sequence of Flavobacterium kingsejong AJ004.</title>
        <authorList>
            <person name="Lee P.C."/>
        </authorList>
    </citation>
    <scope>NUCLEOTIDE SEQUENCE [LARGE SCALE GENOMIC DNA]</scope>
    <source>
        <strain evidence="9 10">AJ004</strain>
    </source>
</reference>
<accession>A0A2S1LSV2</accession>
<dbReference type="OrthoDB" id="9805821at2"/>
<dbReference type="PRINTS" id="PR00133">
    <property type="entry name" value="GLHYDRLASE3"/>
</dbReference>
<evidence type="ECO:0000256" key="5">
    <source>
        <dbReference type="ARBA" id="ARBA00022801"/>
    </source>
</evidence>
<evidence type="ECO:0000256" key="3">
    <source>
        <dbReference type="ARBA" id="ARBA00012744"/>
    </source>
</evidence>
<dbReference type="Gene3D" id="2.60.40.10">
    <property type="entry name" value="Immunoglobulins"/>
    <property type="match status" value="1"/>
</dbReference>
<keyword evidence="4" id="KW-0732">Signal</keyword>
<feature type="domain" description="Fibronectin type III-like" evidence="8">
    <location>
        <begin position="667"/>
        <end position="736"/>
    </location>
</feature>
<dbReference type="SMART" id="SM01217">
    <property type="entry name" value="Fn3_like"/>
    <property type="match status" value="1"/>
</dbReference>
<sequence length="748" mass="82491">MNNRVNKLILLALMVSAVSYGQKSKSKSIKPKEQFVAELMAKMTIDEKIAQTVQFTADGSITGPKSGDNFIEQIKKGNVGSILNATGVKYTNEIQKLNLDNSRLKIPLLFGYDVIHGYKTIFPITLGETASWDLEAAKLSAQIAAAEAAASGVHWTFAPMVDISRDGRWGRVSEGAGEDPFLGSKMAFARVKGFQGEDLMALNTILACTKHFAAYGAAEAGRDYNTTDMSERVLRDIYFPPFKATVDAGVRTFMASFNEIAGVPSTGSKFLMHDVLKGEWKFDGMVVTDYTGINEMIPHGFAKDEAHAGELAMNAGIDMDMVGGIYMKNLKKLLQEGRVTEAQINDACKRVLDVKYELGLFEDPYRYNNEKREKETIYKKEYLVAATDIANKSMVLLKNKGNVLPLKKDQKVAFVGPLVSDEFNIIGSWAASGDRYGFAVSVEEGVKKFLANSNKATFSKGVEIKDTKRDNIQQALNNAKDADVIVAVMGEFENMTGEAASQTDINLPGLQKEFLAELKKLNKPVVLVLMNGRPLTLEWENENMDAILEAWWPGTMGGDAVAQTLYGANNPSGKLPITFPRNVGQIPLYYNHKNTGRPYLGAADSEQKYKSRYTDVDNSPLFEFGYGLSYTTFAYSNLKLSSNTVNLKQKLTITVDLANTGNYDGSEVVQLYVHDLVGSVTRPVRELKGFKKVPLKKGEKQTVSFEISAEDLKFYDINMKETAEAGDFEIFIGGSSNAELKGKFELVK</sequence>
<dbReference type="SUPFAM" id="SSF51445">
    <property type="entry name" value="(Trans)glycosidases"/>
    <property type="match status" value="1"/>
</dbReference>
<dbReference type="Gene3D" id="3.40.50.1700">
    <property type="entry name" value="Glycoside hydrolase family 3 C-terminal domain"/>
    <property type="match status" value="1"/>
</dbReference>
<keyword evidence="5 7" id="KW-0378">Hydrolase</keyword>
<dbReference type="Pfam" id="PF01915">
    <property type="entry name" value="Glyco_hydro_3_C"/>
    <property type="match status" value="1"/>
</dbReference>
<evidence type="ECO:0000256" key="6">
    <source>
        <dbReference type="ARBA" id="ARBA00023295"/>
    </source>
</evidence>
<dbReference type="EC" id="3.2.1.21" evidence="3"/>
<dbReference type="RefSeq" id="WP_108738243.1">
    <property type="nucleotide sequence ID" value="NZ_CP020919.1"/>
</dbReference>
<dbReference type="PROSITE" id="PS00775">
    <property type="entry name" value="GLYCOSYL_HYDROL_F3"/>
    <property type="match status" value="1"/>
</dbReference>
<gene>
    <name evidence="9" type="ORF">FK004_16650</name>
</gene>
<keyword evidence="6 7" id="KW-0326">Glycosidase</keyword>
<comment type="similarity">
    <text evidence="2 7">Belongs to the glycosyl hydrolase 3 family.</text>
</comment>
<dbReference type="InterPro" id="IPR017853">
    <property type="entry name" value="GH"/>
</dbReference>
<dbReference type="Pfam" id="PF14310">
    <property type="entry name" value="Fn3-like"/>
    <property type="match status" value="1"/>
</dbReference>
<dbReference type="InterPro" id="IPR019800">
    <property type="entry name" value="Glyco_hydro_3_AS"/>
</dbReference>
<dbReference type="FunFam" id="2.60.40.10:FF:000495">
    <property type="entry name" value="Periplasmic beta-glucosidase"/>
    <property type="match status" value="1"/>
</dbReference>
<dbReference type="GO" id="GO:0009251">
    <property type="term" value="P:glucan catabolic process"/>
    <property type="evidence" value="ECO:0007669"/>
    <property type="project" value="TreeGrafter"/>
</dbReference>
<evidence type="ECO:0000259" key="8">
    <source>
        <dbReference type="SMART" id="SM01217"/>
    </source>
</evidence>
<dbReference type="PANTHER" id="PTHR30620:SF16">
    <property type="entry name" value="LYSOSOMAL BETA GLUCOSIDASE"/>
    <property type="match status" value="1"/>
</dbReference>
<comment type="catalytic activity">
    <reaction evidence="1">
        <text>Hydrolysis of terminal, non-reducing beta-D-glucosyl residues with release of beta-D-glucose.</text>
        <dbReference type="EC" id="3.2.1.21"/>
    </reaction>
</comment>
<dbReference type="NCBIfam" id="NF011678">
    <property type="entry name" value="PRK15098.1"/>
    <property type="match status" value="1"/>
</dbReference>
<evidence type="ECO:0000256" key="1">
    <source>
        <dbReference type="ARBA" id="ARBA00000448"/>
    </source>
</evidence>
<dbReference type="InterPro" id="IPR002772">
    <property type="entry name" value="Glyco_hydro_3_C"/>
</dbReference>
<dbReference type="InterPro" id="IPR013783">
    <property type="entry name" value="Ig-like_fold"/>
</dbReference>
<evidence type="ECO:0000256" key="2">
    <source>
        <dbReference type="ARBA" id="ARBA00005336"/>
    </source>
</evidence>
<dbReference type="InterPro" id="IPR026891">
    <property type="entry name" value="Fn3-like"/>
</dbReference>
<dbReference type="SUPFAM" id="SSF52279">
    <property type="entry name" value="Beta-D-glucan exohydrolase, C-terminal domain"/>
    <property type="match status" value="1"/>
</dbReference>
<evidence type="ECO:0000313" key="9">
    <source>
        <dbReference type="EMBL" id="AWG26741.1"/>
    </source>
</evidence>
<dbReference type="InterPro" id="IPR036962">
    <property type="entry name" value="Glyco_hydro_3_N_sf"/>
</dbReference>
<dbReference type="EMBL" id="CP020919">
    <property type="protein sequence ID" value="AWG26741.1"/>
    <property type="molecule type" value="Genomic_DNA"/>
</dbReference>
<dbReference type="Pfam" id="PF00933">
    <property type="entry name" value="Glyco_hydro_3"/>
    <property type="match status" value="1"/>
</dbReference>
<dbReference type="InterPro" id="IPR051915">
    <property type="entry name" value="Cellulose_Degrad_GH3"/>
</dbReference>
<dbReference type="GO" id="GO:0008422">
    <property type="term" value="F:beta-glucosidase activity"/>
    <property type="evidence" value="ECO:0007669"/>
    <property type="project" value="UniProtKB-EC"/>
</dbReference>
<evidence type="ECO:0000256" key="7">
    <source>
        <dbReference type="RuleBase" id="RU361161"/>
    </source>
</evidence>
<dbReference type="AlphaFoldDB" id="A0A2S1LSV2"/>
<dbReference type="KEGG" id="fki:FK004_16650"/>
<dbReference type="PANTHER" id="PTHR30620">
    <property type="entry name" value="PERIPLASMIC BETA-GLUCOSIDASE-RELATED"/>
    <property type="match status" value="1"/>
</dbReference>
<protein>
    <recommendedName>
        <fullName evidence="3">beta-glucosidase</fullName>
        <ecNumber evidence="3">3.2.1.21</ecNumber>
    </recommendedName>
</protein>
<dbReference type="Gene3D" id="3.20.20.300">
    <property type="entry name" value="Glycoside hydrolase, family 3, N-terminal domain"/>
    <property type="match status" value="1"/>
</dbReference>
<keyword evidence="10" id="KW-1185">Reference proteome</keyword>
<dbReference type="InterPro" id="IPR036881">
    <property type="entry name" value="Glyco_hydro_3_C_sf"/>
</dbReference>
<proteinExistence type="inferred from homology"/>
<organism evidence="9 10">
    <name type="scientific">Flavobacterium kingsejongi</name>
    <dbReference type="NCBI Taxonomy" id="1678728"/>
    <lineage>
        <taxon>Bacteria</taxon>
        <taxon>Pseudomonadati</taxon>
        <taxon>Bacteroidota</taxon>
        <taxon>Flavobacteriia</taxon>
        <taxon>Flavobacteriales</taxon>
        <taxon>Flavobacteriaceae</taxon>
        <taxon>Flavobacterium</taxon>
    </lineage>
</organism>
<dbReference type="Proteomes" id="UP000244677">
    <property type="component" value="Chromosome"/>
</dbReference>